<gene>
    <name evidence="2" type="ORF">Aca07nite_71310</name>
</gene>
<comment type="caution">
    <text evidence="2">The sequence shown here is derived from an EMBL/GenBank/DDBJ whole genome shotgun (WGS) entry which is preliminary data.</text>
</comment>
<proteinExistence type="predicted"/>
<evidence type="ECO:0000313" key="2">
    <source>
        <dbReference type="EMBL" id="GID49856.1"/>
    </source>
</evidence>
<dbReference type="RefSeq" id="WP_204300039.1">
    <property type="nucleotide sequence ID" value="NZ_BAAAGQ010000038.1"/>
</dbReference>
<name>A0ABQ3WUM0_9ACTN</name>
<organism evidence="2">
    <name type="scientific">Actinoplanes campanulatus</name>
    <dbReference type="NCBI Taxonomy" id="113559"/>
    <lineage>
        <taxon>Bacteria</taxon>
        <taxon>Bacillati</taxon>
        <taxon>Actinomycetota</taxon>
        <taxon>Actinomycetes</taxon>
        <taxon>Micromonosporales</taxon>
        <taxon>Micromonosporaceae</taxon>
        <taxon>Actinoplanes</taxon>
    </lineage>
</organism>
<sequence length="109" mass="10788">MNTPTKLGAFGLGLAVVFTAALGLGRTLGPTAAPAAGPDIVFHAEVPSAGDYRLYLDFQHGEKVRTAEFTATAGTPLPQASTPANSPAPAAPSAAPSDSGHGADGHTHG</sequence>
<feature type="compositionally biased region" description="Low complexity" evidence="1">
    <location>
        <begin position="80"/>
        <end position="99"/>
    </location>
</feature>
<evidence type="ECO:0008006" key="3">
    <source>
        <dbReference type="Google" id="ProtNLM"/>
    </source>
</evidence>
<accession>A0ABQ3WUM0</accession>
<dbReference type="EMBL" id="BOMF01000136">
    <property type="protein sequence ID" value="GID49856.1"/>
    <property type="molecule type" value="Genomic_DNA"/>
</dbReference>
<feature type="region of interest" description="Disordered" evidence="1">
    <location>
        <begin position="69"/>
        <end position="109"/>
    </location>
</feature>
<reference evidence="2" key="1">
    <citation type="submission" date="2021-01" db="EMBL/GenBank/DDBJ databases">
        <title>Whole genome shotgun sequence of Actinoplanes capillaceus NBRC 16408.</title>
        <authorList>
            <person name="Komaki H."/>
            <person name="Tamura T."/>
        </authorList>
    </citation>
    <scope>NUCLEOTIDE SEQUENCE [LARGE SCALE GENOMIC DNA]</scope>
    <source>
        <strain evidence="2">NBRC 16408</strain>
    </source>
</reference>
<protein>
    <recommendedName>
        <fullName evidence="3">Secreted protein</fullName>
    </recommendedName>
</protein>
<evidence type="ECO:0000256" key="1">
    <source>
        <dbReference type="SAM" id="MobiDB-lite"/>
    </source>
</evidence>